<feature type="domain" description="DUF7373" evidence="3">
    <location>
        <begin position="58"/>
        <end position="247"/>
    </location>
</feature>
<feature type="region of interest" description="Disordered" evidence="1">
    <location>
        <begin position="240"/>
        <end position="270"/>
    </location>
</feature>
<comment type="caution">
    <text evidence="5">The sequence shown here is derived from an EMBL/GenBank/DDBJ whole genome shotgun (WGS) entry which is preliminary data.</text>
</comment>
<organism evidence="5 6">
    <name type="scientific">Gordonia spumicola</name>
    <dbReference type="NCBI Taxonomy" id="589161"/>
    <lineage>
        <taxon>Bacteria</taxon>
        <taxon>Bacillati</taxon>
        <taxon>Actinomycetota</taxon>
        <taxon>Actinomycetes</taxon>
        <taxon>Mycobacteriales</taxon>
        <taxon>Gordoniaceae</taxon>
        <taxon>Gordonia</taxon>
    </lineage>
</organism>
<protein>
    <recommendedName>
        <fullName evidence="7">Lipoprotein</fullName>
    </recommendedName>
</protein>
<dbReference type="Pfam" id="PF24088">
    <property type="entry name" value="DUF7373"/>
    <property type="match status" value="1"/>
</dbReference>
<dbReference type="InterPro" id="IPR056463">
    <property type="entry name" value="DUF7373_C"/>
</dbReference>
<evidence type="ECO:0000256" key="2">
    <source>
        <dbReference type="SAM" id="SignalP"/>
    </source>
</evidence>
<evidence type="ECO:0000256" key="1">
    <source>
        <dbReference type="SAM" id="MobiDB-lite"/>
    </source>
</evidence>
<evidence type="ECO:0000259" key="4">
    <source>
        <dbReference type="Pfam" id="PF24092"/>
    </source>
</evidence>
<sequence>MRPTIVVMRKPTRVATAAVVLVSAVSVLVGCTVDGKPTRGPVDLDLGKYGSMQGQTLPDATTESAWAKLRAVRLADHMVFPVDVDPGLVSLKMPTMPMPVPKNLTLSMPDADTLPSMKDYQYGFSVSAGDKPNDFGINHMVMRFTDDRAAGAALTEWGGLTSKPKDWYKPGGGKVSVDGMPADAIVVHRVGSTDGSHKYMAVARSGSYLIYTWADSKDESWAKRAVVTAYQKQKALLDAIGPDDPSRNPDPTGLIRGTVKVGADDRDPTSETVWGQRGAALLYSNGPEAFGELQKAGITVAAINQTQAYRAGSAAQAEGWRKYLIKDFGDDTSRNAASPRDLSTATCVQKDDRAGCFVVVGSYVGEAYSTTLVDAQQQISAAYTFLKTL</sequence>
<feature type="signal peptide" evidence="2">
    <location>
        <begin position="1"/>
        <end position="17"/>
    </location>
</feature>
<name>A0A7I9VBN8_9ACTN</name>
<keyword evidence="6" id="KW-1185">Reference proteome</keyword>
<evidence type="ECO:0008006" key="7">
    <source>
        <dbReference type="Google" id="ProtNLM"/>
    </source>
</evidence>
<dbReference type="EMBL" id="BJOV01000005">
    <property type="protein sequence ID" value="GEE02776.1"/>
    <property type="molecule type" value="Genomic_DNA"/>
</dbReference>
<dbReference type="Proteomes" id="UP000444960">
    <property type="component" value="Unassembled WGS sequence"/>
</dbReference>
<keyword evidence="2" id="KW-0732">Signal</keyword>
<evidence type="ECO:0000313" key="5">
    <source>
        <dbReference type="EMBL" id="GEE02776.1"/>
    </source>
</evidence>
<evidence type="ECO:0000313" key="6">
    <source>
        <dbReference type="Proteomes" id="UP000444960"/>
    </source>
</evidence>
<dbReference type="Pfam" id="PF24092">
    <property type="entry name" value="DUF7373_C"/>
    <property type="match status" value="1"/>
</dbReference>
<dbReference type="PROSITE" id="PS51257">
    <property type="entry name" value="PROKAR_LIPOPROTEIN"/>
    <property type="match status" value="1"/>
</dbReference>
<dbReference type="AlphaFoldDB" id="A0A7I9VBN8"/>
<accession>A0A7I9VBN8</accession>
<gene>
    <name evidence="5" type="ORF">nbrc107696_32220</name>
</gene>
<evidence type="ECO:0000259" key="3">
    <source>
        <dbReference type="Pfam" id="PF24088"/>
    </source>
</evidence>
<reference evidence="6" key="1">
    <citation type="submission" date="2019-06" db="EMBL/GenBank/DDBJ databases">
        <title>Gordonia isolated from sludge of a wastewater treatment plant.</title>
        <authorList>
            <person name="Tamura T."/>
            <person name="Aoyama K."/>
            <person name="Kang Y."/>
            <person name="Saito S."/>
            <person name="Akiyama N."/>
            <person name="Yazawa K."/>
            <person name="Gonoi T."/>
            <person name="Mikami Y."/>
        </authorList>
    </citation>
    <scope>NUCLEOTIDE SEQUENCE [LARGE SCALE GENOMIC DNA]</scope>
    <source>
        <strain evidence="6">NBRC 107696</strain>
    </source>
</reference>
<proteinExistence type="predicted"/>
<feature type="domain" description="DUF7373" evidence="4">
    <location>
        <begin position="263"/>
        <end position="386"/>
    </location>
</feature>
<dbReference type="InterPro" id="IPR055797">
    <property type="entry name" value="DUF7373"/>
</dbReference>
<feature type="chain" id="PRO_5039356262" description="Lipoprotein" evidence="2">
    <location>
        <begin position="18"/>
        <end position="389"/>
    </location>
</feature>